<dbReference type="GO" id="GO:0003939">
    <property type="term" value="F:L-iditol 2-dehydrogenase (NAD+) activity"/>
    <property type="evidence" value="ECO:0007669"/>
    <property type="project" value="TreeGrafter"/>
</dbReference>
<comment type="cofactor">
    <cofactor evidence="1 9">
        <name>Zn(2+)</name>
        <dbReference type="ChEBI" id="CHEBI:29105"/>
    </cofactor>
</comment>
<dbReference type="InterPro" id="IPR013154">
    <property type="entry name" value="ADH-like_N"/>
</dbReference>
<evidence type="ECO:0000256" key="4">
    <source>
        <dbReference type="ARBA" id="ARBA00022833"/>
    </source>
</evidence>
<dbReference type="Gene3D" id="3.90.180.10">
    <property type="entry name" value="Medium-chain alcohol dehydrogenases, catalytic domain"/>
    <property type="match status" value="1"/>
</dbReference>
<feature type="domain" description="Enoyl reductase (ER)" evidence="10">
    <location>
        <begin position="15"/>
        <end position="349"/>
    </location>
</feature>
<evidence type="ECO:0000256" key="8">
    <source>
        <dbReference type="ARBA" id="ARBA00032485"/>
    </source>
</evidence>
<dbReference type="Pfam" id="PF08240">
    <property type="entry name" value="ADH_N"/>
    <property type="match status" value="1"/>
</dbReference>
<organism evidence="11 12">
    <name type="scientific">Laodelphax striatellus</name>
    <name type="common">Small brown planthopper</name>
    <name type="synonym">Delphax striatella</name>
    <dbReference type="NCBI Taxonomy" id="195883"/>
    <lineage>
        <taxon>Eukaryota</taxon>
        <taxon>Metazoa</taxon>
        <taxon>Ecdysozoa</taxon>
        <taxon>Arthropoda</taxon>
        <taxon>Hexapoda</taxon>
        <taxon>Insecta</taxon>
        <taxon>Pterygota</taxon>
        <taxon>Neoptera</taxon>
        <taxon>Paraneoptera</taxon>
        <taxon>Hemiptera</taxon>
        <taxon>Auchenorrhyncha</taxon>
        <taxon>Fulgoroidea</taxon>
        <taxon>Delphacidae</taxon>
        <taxon>Criomorphinae</taxon>
        <taxon>Laodelphax</taxon>
    </lineage>
</organism>
<dbReference type="PANTHER" id="PTHR43161:SF9">
    <property type="entry name" value="SORBITOL DEHYDROGENASE"/>
    <property type="match status" value="1"/>
</dbReference>
<evidence type="ECO:0000313" key="11">
    <source>
        <dbReference type="EMBL" id="RZF49120.1"/>
    </source>
</evidence>
<dbReference type="STRING" id="195883.A0A482XV84"/>
<dbReference type="AlphaFoldDB" id="A0A482XV84"/>
<dbReference type="CDD" id="cd05285">
    <property type="entry name" value="sorbitol_DH"/>
    <property type="match status" value="1"/>
</dbReference>
<evidence type="ECO:0000256" key="6">
    <source>
        <dbReference type="ARBA" id="ARBA00023027"/>
    </source>
</evidence>
<evidence type="ECO:0000256" key="1">
    <source>
        <dbReference type="ARBA" id="ARBA00001947"/>
    </source>
</evidence>
<keyword evidence="3 9" id="KW-0479">Metal-binding</keyword>
<evidence type="ECO:0000256" key="5">
    <source>
        <dbReference type="ARBA" id="ARBA00023002"/>
    </source>
</evidence>
<dbReference type="InterPro" id="IPR036291">
    <property type="entry name" value="NAD(P)-bd_dom_sf"/>
</dbReference>
<gene>
    <name evidence="11" type="ORF">LSTR_LSTR008406</name>
</gene>
<evidence type="ECO:0000313" key="12">
    <source>
        <dbReference type="Proteomes" id="UP000291343"/>
    </source>
</evidence>
<dbReference type="FunFam" id="3.40.50.720:FF:000068">
    <property type="entry name" value="Sorbitol dehydrogenase"/>
    <property type="match status" value="1"/>
</dbReference>
<dbReference type="InterPro" id="IPR045306">
    <property type="entry name" value="SDH-like"/>
</dbReference>
<evidence type="ECO:0000256" key="3">
    <source>
        <dbReference type="ARBA" id="ARBA00022723"/>
    </source>
</evidence>
<dbReference type="FunCoup" id="A0A482XV84">
    <property type="interactions" value="528"/>
</dbReference>
<dbReference type="InterPro" id="IPR011032">
    <property type="entry name" value="GroES-like_sf"/>
</dbReference>
<dbReference type="InterPro" id="IPR013149">
    <property type="entry name" value="ADH-like_C"/>
</dbReference>
<keyword evidence="12" id="KW-1185">Reference proteome</keyword>
<protein>
    <recommendedName>
        <fullName evidence="7">Sorbitol dehydrogenase</fullName>
    </recommendedName>
    <alternativeName>
        <fullName evidence="8">Polyol dehydrogenase</fullName>
    </alternativeName>
</protein>
<dbReference type="SMART" id="SM00829">
    <property type="entry name" value="PKS_ER"/>
    <property type="match status" value="1"/>
</dbReference>
<accession>A0A482XV84</accession>
<keyword evidence="6" id="KW-0520">NAD</keyword>
<dbReference type="InterPro" id="IPR020843">
    <property type="entry name" value="ER"/>
</dbReference>
<dbReference type="InParanoid" id="A0A482XV84"/>
<dbReference type="Gene3D" id="3.40.50.720">
    <property type="entry name" value="NAD(P)-binding Rossmann-like Domain"/>
    <property type="match status" value="1"/>
</dbReference>
<sequence length="357" mass="39040">MAATDNLTAILYKKEDLRLEEKPIPEIQDDEVLIKMACVGICGSDVHYLVHGRIADFVVDSPMIIGHEASGTVVKAGKDVSHLKKGDRVAIEPGVSCRKCRICKEGRYNLCADMRFCATPPYDGNLRRYYAHAADFCYKIPDSVSFEEAALIEPLSVGMHACRRGKLQIGDSVLITGAGPIGLVTLICAKAMGASRVIVTDLLDFKLDVAKELGADHTILVKPNEDEKEVTKKIQEILEGSLPDITIDCSGFESTIKLGLQATRNGGTLVLVGMGAQEVKLPLLAAMCREVDIKGVFRYANDYPVVLSMISSGKLNLKRLITHKFKLEETLEAFDIARTGKGNPIKVMIYCDKNVKP</sequence>
<keyword evidence="4 9" id="KW-0862">Zinc</keyword>
<evidence type="ECO:0000256" key="2">
    <source>
        <dbReference type="ARBA" id="ARBA00008072"/>
    </source>
</evidence>
<dbReference type="GO" id="GO:0008270">
    <property type="term" value="F:zinc ion binding"/>
    <property type="evidence" value="ECO:0007669"/>
    <property type="project" value="InterPro"/>
</dbReference>
<dbReference type="PROSITE" id="PS00059">
    <property type="entry name" value="ADH_ZINC"/>
    <property type="match status" value="1"/>
</dbReference>
<comment type="caution">
    <text evidence="11">The sequence shown here is derived from an EMBL/GenBank/DDBJ whole genome shotgun (WGS) entry which is preliminary data.</text>
</comment>
<evidence type="ECO:0000256" key="7">
    <source>
        <dbReference type="ARBA" id="ARBA00026132"/>
    </source>
</evidence>
<reference evidence="11 12" key="1">
    <citation type="journal article" date="2017" name="Gigascience">
        <title>Genome sequence of the small brown planthopper, Laodelphax striatellus.</title>
        <authorList>
            <person name="Zhu J."/>
            <person name="Jiang F."/>
            <person name="Wang X."/>
            <person name="Yang P."/>
            <person name="Bao Y."/>
            <person name="Zhao W."/>
            <person name="Wang W."/>
            <person name="Lu H."/>
            <person name="Wang Q."/>
            <person name="Cui N."/>
            <person name="Li J."/>
            <person name="Chen X."/>
            <person name="Luo L."/>
            <person name="Yu J."/>
            <person name="Kang L."/>
            <person name="Cui F."/>
        </authorList>
    </citation>
    <scope>NUCLEOTIDE SEQUENCE [LARGE SCALE GENOMIC DNA]</scope>
    <source>
        <strain evidence="11">Lst14</strain>
    </source>
</reference>
<dbReference type="SMR" id="A0A482XV84"/>
<dbReference type="SUPFAM" id="SSF51735">
    <property type="entry name" value="NAD(P)-binding Rossmann-fold domains"/>
    <property type="match status" value="1"/>
</dbReference>
<dbReference type="GO" id="GO:0006062">
    <property type="term" value="P:sorbitol catabolic process"/>
    <property type="evidence" value="ECO:0007669"/>
    <property type="project" value="TreeGrafter"/>
</dbReference>
<dbReference type="EMBL" id="QKKF02000377">
    <property type="protein sequence ID" value="RZF49120.1"/>
    <property type="molecule type" value="Genomic_DNA"/>
</dbReference>
<keyword evidence="5" id="KW-0560">Oxidoreductase</keyword>
<evidence type="ECO:0000259" key="10">
    <source>
        <dbReference type="SMART" id="SM00829"/>
    </source>
</evidence>
<dbReference type="Proteomes" id="UP000291343">
    <property type="component" value="Unassembled WGS sequence"/>
</dbReference>
<dbReference type="SUPFAM" id="SSF50129">
    <property type="entry name" value="GroES-like"/>
    <property type="match status" value="1"/>
</dbReference>
<comment type="similarity">
    <text evidence="2 9">Belongs to the zinc-containing alcohol dehydrogenase family.</text>
</comment>
<dbReference type="PANTHER" id="PTHR43161">
    <property type="entry name" value="SORBITOL DEHYDROGENASE"/>
    <property type="match status" value="1"/>
</dbReference>
<dbReference type="OrthoDB" id="1879366at2759"/>
<evidence type="ECO:0000256" key="9">
    <source>
        <dbReference type="RuleBase" id="RU361277"/>
    </source>
</evidence>
<dbReference type="InterPro" id="IPR002328">
    <property type="entry name" value="ADH_Zn_CS"/>
</dbReference>
<proteinExistence type="inferred from homology"/>
<name>A0A482XV84_LAOST</name>
<dbReference type="Pfam" id="PF00107">
    <property type="entry name" value="ADH_zinc_N"/>
    <property type="match status" value="1"/>
</dbReference>